<protein>
    <submittedName>
        <fullName evidence="2">Uncharacterized protein</fullName>
    </submittedName>
</protein>
<dbReference type="EMBL" id="MN740101">
    <property type="protein sequence ID" value="QHT87748.1"/>
    <property type="molecule type" value="Genomic_DNA"/>
</dbReference>
<evidence type="ECO:0000313" key="2">
    <source>
        <dbReference type="EMBL" id="QHT87748.1"/>
    </source>
</evidence>
<sequence>MSNQDVNDDDSTKLGWLSPYIIVRIVEFQKTIPFVMGAVAIGVGTVNRTLVKSLIHLGLALIAGLVASKFDLGVTAFLFSSIAYVVTCSVVTSGTMDISIKISMPVGFIILGFIDMYVIKRASMPDNFPYMPYIGTLLLSALWGIAGVFVVQNAFPNSCKSLLYDFKGCSCDDCANANTCPAAGLQNSDDTNHPKSKTVLMGRIIKQ</sequence>
<feature type="transmembrane region" description="Helical" evidence="1">
    <location>
        <begin position="130"/>
        <end position="151"/>
    </location>
</feature>
<accession>A0A6C0I408</accession>
<reference evidence="2" key="1">
    <citation type="journal article" date="2020" name="Nature">
        <title>Giant virus diversity and host interactions through global metagenomics.</title>
        <authorList>
            <person name="Schulz F."/>
            <person name="Roux S."/>
            <person name="Paez-Espino D."/>
            <person name="Jungbluth S."/>
            <person name="Walsh D.A."/>
            <person name="Denef V.J."/>
            <person name="McMahon K.D."/>
            <person name="Konstantinidis K.T."/>
            <person name="Eloe-Fadrosh E.A."/>
            <person name="Kyrpides N.C."/>
            <person name="Woyke T."/>
        </authorList>
    </citation>
    <scope>NUCLEOTIDE SEQUENCE</scope>
    <source>
        <strain evidence="2">GVMAG-M-3300023184-191</strain>
    </source>
</reference>
<feature type="transmembrane region" description="Helical" evidence="1">
    <location>
        <begin position="98"/>
        <end position="118"/>
    </location>
</feature>
<evidence type="ECO:0000256" key="1">
    <source>
        <dbReference type="SAM" id="Phobius"/>
    </source>
</evidence>
<dbReference type="AlphaFoldDB" id="A0A6C0I408"/>
<keyword evidence="1" id="KW-1133">Transmembrane helix</keyword>
<feature type="transmembrane region" description="Helical" evidence="1">
    <location>
        <begin position="72"/>
        <end position="92"/>
    </location>
</feature>
<name>A0A6C0I408_9ZZZZ</name>
<organism evidence="2">
    <name type="scientific">viral metagenome</name>
    <dbReference type="NCBI Taxonomy" id="1070528"/>
    <lineage>
        <taxon>unclassified sequences</taxon>
        <taxon>metagenomes</taxon>
        <taxon>organismal metagenomes</taxon>
    </lineage>
</organism>
<keyword evidence="1" id="KW-0472">Membrane</keyword>
<proteinExistence type="predicted"/>
<keyword evidence="1" id="KW-0812">Transmembrane</keyword>